<dbReference type="AlphaFoldDB" id="A0A4Y2UH58"/>
<dbReference type="Proteomes" id="UP000499080">
    <property type="component" value="Unassembled WGS sequence"/>
</dbReference>
<evidence type="ECO:0000313" key="3">
    <source>
        <dbReference type="Proteomes" id="UP000499080"/>
    </source>
</evidence>
<feature type="transmembrane region" description="Helical" evidence="1">
    <location>
        <begin position="123"/>
        <end position="143"/>
    </location>
</feature>
<name>A0A4Y2UH58_ARAVE</name>
<dbReference type="EMBL" id="BGPR01036983">
    <property type="protein sequence ID" value="GBO12445.1"/>
    <property type="molecule type" value="Genomic_DNA"/>
</dbReference>
<keyword evidence="1" id="KW-1133">Transmembrane helix</keyword>
<proteinExistence type="predicted"/>
<sequence>MVSNNCTKKIDTPSERAHYCRSNERLFFPLRIARQLLDTLTGSSVLQLRASVDGKGRAVGSRQLQRGYLQAKRDVFLSCQHVNMASRINAPAECELRSIIRFLQAEGISAAEIHRRKSRVTVATLWVIVLCMDGQGCFIHWAIAPFEPKEP</sequence>
<reference evidence="2 3" key="1">
    <citation type="journal article" date="2019" name="Sci. Rep.">
        <title>Orb-weaving spider Araneus ventricosus genome elucidates the spidroin gene catalogue.</title>
        <authorList>
            <person name="Kono N."/>
            <person name="Nakamura H."/>
            <person name="Ohtoshi R."/>
            <person name="Moran D.A.P."/>
            <person name="Shinohara A."/>
            <person name="Yoshida Y."/>
            <person name="Fujiwara M."/>
            <person name="Mori M."/>
            <person name="Tomita M."/>
            <person name="Arakawa K."/>
        </authorList>
    </citation>
    <scope>NUCLEOTIDE SEQUENCE [LARGE SCALE GENOMIC DNA]</scope>
</reference>
<protein>
    <submittedName>
        <fullName evidence="2">Uncharacterized protein</fullName>
    </submittedName>
</protein>
<keyword evidence="1" id="KW-0472">Membrane</keyword>
<evidence type="ECO:0000256" key="1">
    <source>
        <dbReference type="SAM" id="Phobius"/>
    </source>
</evidence>
<keyword evidence="3" id="KW-1185">Reference proteome</keyword>
<gene>
    <name evidence="2" type="ORF">AVEN_49919_1</name>
</gene>
<evidence type="ECO:0000313" key="2">
    <source>
        <dbReference type="EMBL" id="GBO12445.1"/>
    </source>
</evidence>
<organism evidence="2 3">
    <name type="scientific">Araneus ventricosus</name>
    <name type="common">Orbweaver spider</name>
    <name type="synonym">Epeira ventricosa</name>
    <dbReference type="NCBI Taxonomy" id="182803"/>
    <lineage>
        <taxon>Eukaryota</taxon>
        <taxon>Metazoa</taxon>
        <taxon>Ecdysozoa</taxon>
        <taxon>Arthropoda</taxon>
        <taxon>Chelicerata</taxon>
        <taxon>Arachnida</taxon>
        <taxon>Araneae</taxon>
        <taxon>Araneomorphae</taxon>
        <taxon>Entelegynae</taxon>
        <taxon>Araneoidea</taxon>
        <taxon>Araneidae</taxon>
        <taxon>Araneus</taxon>
    </lineage>
</organism>
<accession>A0A4Y2UH58</accession>
<comment type="caution">
    <text evidence="2">The sequence shown here is derived from an EMBL/GenBank/DDBJ whole genome shotgun (WGS) entry which is preliminary data.</text>
</comment>
<keyword evidence="1" id="KW-0812">Transmembrane</keyword>